<dbReference type="InterPro" id="IPR002524">
    <property type="entry name" value="Cation_efflux"/>
</dbReference>
<dbReference type="InterPro" id="IPR027469">
    <property type="entry name" value="Cation_efflux_TMD_sf"/>
</dbReference>
<evidence type="ECO:0000259" key="10">
    <source>
        <dbReference type="Pfam" id="PF16916"/>
    </source>
</evidence>
<feature type="domain" description="Cation efflux protein cytoplasmic" evidence="10">
    <location>
        <begin position="234"/>
        <end position="303"/>
    </location>
</feature>
<organism evidence="11 12">
    <name type="scientific">Coptotermes formosanus</name>
    <name type="common">Formosan subterranean termite</name>
    <dbReference type="NCBI Taxonomy" id="36987"/>
    <lineage>
        <taxon>Eukaryota</taxon>
        <taxon>Metazoa</taxon>
        <taxon>Ecdysozoa</taxon>
        <taxon>Arthropoda</taxon>
        <taxon>Hexapoda</taxon>
        <taxon>Insecta</taxon>
        <taxon>Pterygota</taxon>
        <taxon>Neoptera</taxon>
        <taxon>Polyneoptera</taxon>
        <taxon>Dictyoptera</taxon>
        <taxon>Blattodea</taxon>
        <taxon>Blattoidea</taxon>
        <taxon>Termitoidae</taxon>
        <taxon>Rhinotermitidae</taxon>
        <taxon>Coptotermes</taxon>
    </lineage>
</organism>
<keyword evidence="12" id="KW-1185">Reference proteome</keyword>
<dbReference type="NCBIfam" id="TIGR01297">
    <property type="entry name" value="CDF"/>
    <property type="match status" value="1"/>
</dbReference>
<dbReference type="Pfam" id="PF01545">
    <property type="entry name" value="Cation_efflux"/>
    <property type="match status" value="1"/>
</dbReference>
<dbReference type="SUPFAM" id="SSF161111">
    <property type="entry name" value="Cation efflux protein transmembrane domain-like"/>
    <property type="match status" value="1"/>
</dbReference>
<feature type="transmembrane region" description="Helical" evidence="8">
    <location>
        <begin position="170"/>
        <end position="189"/>
    </location>
</feature>
<evidence type="ECO:0000313" key="11">
    <source>
        <dbReference type="EMBL" id="GFG32301.1"/>
    </source>
</evidence>
<feature type="transmembrane region" description="Helical" evidence="8">
    <location>
        <begin position="201"/>
        <end position="218"/>
    </location>
</feature>
<keyword evidence="5" id="KW-0862">Zinc</keyword>
<sequence>MQEEIGVSYMANAMKSSAAINHEKMGYVTDIKETDWQKCECSEEKKLKNTFGWARIDVLVMLSGCVFLASLCFSLVVEALQTLVHIKYRDEMHHPIPVMCVGASGLLLNGLCYLLIGGYTSHQGSFLHVTASGDLVLDGTVTKGQQNQTDETRNPATEPQVSQRQGIREMCRDISGCLVVIVCSLIVYFTDEKIAKFVDPVLSIISAVLLLILSYPYMKESGSILLQTIPDTINIDSLRSELLTAFPDIINVHDLHVWRLTGTKVFSTAHIIFLDSRDYVRITKDVTEFFHDQGVTQVTIQPEFFKMDHTSNLMELPNVHENCCLVQCREVDCHSRHCCSHNNQELTNITVGNDNNHSGHSQHYLKNQKKHIAVRVKEFVVPRKSSVQPDPALSCKINMSFETTSSEGNSKIYTCEESVKDMCSVNSNLGKCIEENYVQENDKQLTYLNTEQFATKDSSNLNTQQEMVMNDMHKTTEQTEITSSECETELSLSDTQNNADKNTEISTLSHSNMKQKMTDQTHVQIPTAHSALGAANSKISVSIPHEPELPVTVPNDCILTEHDPVLLGTALHKSSEKSDMVS</sequence>
<dbReference type="GO" id="GO:0006882">
    <property type="term" value="P:intracellular zinc ion homeostasis"/>
    <property type="evidence" value="ECO:0007669"/>
    <property type="project" value="TreeGrafter"/>
</dbReference>
<dbReference type="Gene3D" id="1.20.1510.10">
    <property type="entry name" value="Cation efflux protein transmembrane domain"/>
    <property type="match status" value="1"/>
</dbReference>
<gene>
    <name evidence="11" type="ORF">Cfor_02698</name>
</gene>
<evidence type="ECO:0008006" key="13">
    <source>
        <dbReference type="Google" id="ProtNLM"/>
    </source>
</evidence>
<feature type="transmembrane region" description="Helical" evidence="8">
    <location>
        <begin position="56"/>
        <end position="76"/>
    </location>
</feature>
<name>A0A6L2PI96_COPFO</name>
<dbReference type="GO" id="GO:0016020">
    <property type="term" value="C:membrane"/>
    <property type="evidence" value="ECO:0007669"/>
    <property type="project" value="UniProtKB-SubCell"/>
</dbReference>
<dbReference type="GO" id="GO:0010312">
    <property type="term" value="P:detoxification of zinc ion"/>
    <property type="evidence" value="ECO:0007669"/>
    <property type="project" value="TreeGrafter"/>
</dbReference>
<protein>
    <recommendedName>
        <fullName evidence="13">Cation efflux protein cytoplasmic domain-containing protein</fullName>
    </recommendedName>
</protein>
<proteinExistence type="inferred from homology"/>
<evidence type="ECO:0000256" key="5">
    <source>
        <dbReference type="ARBA" id="ARBA00022833"/>
    </source>
</evidence>
<dbReference type="OrthoDB" id="29444at2759"/>
<keyword evidence="3" id="KW-0813">Transport</keyword>
<comment type="similarity">
    <text evidence="2">Belongs to the cation diffusion facilitator (CDF) transporter (TC 2.A.4) family. SLC30A subfamily.</text>
</comment>
<dbReference type="InterPro" id="IPR027470">
    <property type="entry name" value="Cation_efflux_CTD"/>
</dbReference>
<dbReference type="InterPro" id="IPR058533">
    <property type="entry name" value="Cation_efflux_TM"/>
</dbReference>
<feature type="transmembrane region" description="Helical" evidence="8">
    <location>
        <begin position="96"/>
        <end position="116"/>
    </location>
</feature>
<accession>A0A6L2PI96</accession>
<dbReference type="Proteomes" id="UP000502823">
    <property type="component" value="Unassembled WGS sequence"/>
</dbReference>
<comment type="subcellular location">
    <subcellularLocation>
        <location evidence="1">Membrane</location>
        <topology evidence="1">Multi-pass membrane protein</topology>
    </subcellularLocation>
</comment>
<evidence type="ECO:0000259" key="9">
    <source>
        <dbReference type="Pfam" id="PF01545"/>
    </source>
</evidence>
<dbReference type="Pfam" id="PF16916">
    <property type="entry name" value="ZT_dimer"/>
    <property type="match status" value="1"/>
</dbReference>
<evidence type="ECO:0000256" key="7">
    <source>
        <dbReference type="ARBA" id="ARBA00023136"/>
    </source>
</evidence>
<evidence type="ECO:0000256" key="6">
    <source>
        <dbReference type="ARBA" id="ARBA00022989"/>
    </source>
</evidence>
<keyword evidence="4 8" id="KW-0812">Transmembrane</keyword>
<dbReference type="GO" id="GO:0005385">
    <property type="term" value="F:zinc ion transmembrane transporter activity"/>
    <property type="evidence" value="ECO:0007669"/>
    <property type="project" value="TreeGrafter"/>
</dbReference>
<comment type="caution">
    <text evidence="11">The sequence shown here is derived from an EMBL/GenBank/DDBJ whole genome shotgun (WGS) entry which is preliminary data.</text>
</comment>
<dbReference type="FunCoup" id="A0A6L2PI96">
    <property type="interactions" value="29"/>
</dbReference>
<reference evidence="12" key="1">
    <citation type="submission" date="2020-01" db="EMBL/GenBank/DDBJ databases">
        <title>Draft genome sequence of the Termite Coptotermes fromosanus.</title>
        <authorList>
            <person name="Itakura S."/>
            <person name="Yosikawa Y."/>
            <person name="Umezawa K."/>
        </authorList>
    </citation>
    <scope>NUCLEOTIDE SEQUENCE [LARGE SCALE GENOMIC DNA]</scope>
</reference>
<evidence type="ECO:0000256" key="1">
    <source>
        <dbReference type="ARBA" id="ARBA00004141"/>
    </source>
</evidence>
<dbReference type="EMBL" id="BLKM01000358">
    <property type="protein sequence ID" value="GFG32301.1"/>
    <property type="molecule type" value="Genomic_DNA"/>
</dbReference>
<evidence type="ECO:0000256" key="3">
    <source>
        <dbReference type="ARBA" id="ARBA00022448"/>
    </source>
</evidence>
<keyword evidence="7 8" id="KW-0472">Membrane</keyword>
<evidence type="ECO:0000256" key="2">
    <source>
        <dbReference type="ARBA" id="ARBA00008873"/>
    </source>
</evidence>
<evidence type="ECO:0000256" key="4">
    <source>
        <dbReference type="ARBA" id="ARBA00022692"/>
    </source>
</evidence>
<evidence type="ECO:0000256" key="8">
    <source>
        <dbReference type="SAM" id="Phobius"/>
    </source>
</evidence>
<feature type="domain" description="Cation efflux protein transmembrane" evidence="9">
    <location>
        <begin position="46"/>
        <end position="226"/>
    </location>
</feature>
<dbReference type="AlphaFoldDB" id="A0A6L2PI96"/>
<evidence type="ECO:0000313" key="12">
    <source>
        <dbReference type="Proteomes" id="UP000502823"/>
    </source>
</evidence>
<dbReference type="InParanoid" id="A0A6L2PI96"/>
<keyword evidence="6 8" id="KW-1133">Transmembrane helix</keyword>
<dbReference type="PANTHER" id="PTHR45820:SF9">
    <property type="entry name" value="FI23527P1"/>
    <property type="match status" value="1"/>
</dbReference>
<dbReference type="PANTHER" id="PTHR45820">
    <property type="entry name" value="FI23527P1"/>
    <property type="match status" value="1"/>
</dbReference>